<name>A0A1H9LL58_9BACI</name>
<evidence type="ECO:0000313" key="6">
    <source>
        <dbReference type="Proteomes" id="UP000199687"/>
    </source>
</evidence>
<dbReference type="SUPFAM" id="SSF53335">
    <property type="entry name" value="S-adenosyl-L-methionine-dependent methyltransferases"/>
    <property type="match status" value="1"/>
</dbReference>
<dbReference type="GO" id="GO:0003723">
    <property type="term" value="F:RNA binding"/>
    <property type="evidence" value="ECO:0007669"/>
    <property type="project" value="UniProtKB-UniRule"/>
</dbReference>
<protein>
    <submittedName>
        <fullName evidence="5">Putative N6-adenine-specific DNA methylase</fullName>
    </submittedName>
</protein>
<evidence type="ECO:0000256" key="2">
    <source>
        <dbReference type="ARBA" id="ARBA00022679"/>
    </source>
</evidence>
<dbReference type="Pfam" id="PF01170">
    <property type="entry name" value="UPF0020"/>
    <property type="match status" value="1"/>
</dbReference>
<dbReference type="STRING" id="531814.SAMN04487944_101302"/>
<dbReference type="PROSITE" id="PS00092">
    <property type="entry name" value="N6_MTASE"/>
    <property type="match status" value="1"/>
</dbReference>
<dbReference type="Gene3D" id="3.30.2130.30">
    <property type="match status" value="1"/>
</dbReference>
<keyword evidence="6" id="KW-1185">Reference proteome</keyword>
<evidence type="ECO:0000259" key="4">
    <source>
        <dbReference type="PROSITE" id="PS51165"/>
    </source>
</evidence>
<keyword evidence="2" id="KW-0808">Transferase</keyword>
<dbReference type="SMART" id="SM00981">
    <property type="entry name" value="THUMP"/>
    <property type="match status" value="1"/>
</dbReference>
<dbReference type="InterPro" id="IPR054170">
    <property type="entry name" value="RlmL_1st"/>
</dbReference>
<dbReference type="InterPro" id="IPR004114">
    <property type="entry name" value="THUMP_dom"/>
</dbReference>
<dbReference type="PROSITE" id="PS51165">
    <property type="entry name" value="THUMP"/>
    <property type="match status" value="1"/>
</dbReference>
<dbReference type="GO" id="GO:0070043">
    <property type="term" value="F:rRNA (guanine-N7-)-methyltransferase activity"/>
    <property type="evidence" value="ECO:0007669"/>
    <property type="project" value="TreeGrafter"/>
</dbReference>
<evidence type="ECO:0000256" key="3">
    <source>
        <dbReference type="PROSITE-ProRule" id="PRU00529"/>
    </source>
</evidence>
<dbReference type="CDD" id="cd11715">
    <property type="entry name" value="THUMP_AdoMetMT"/>
    <property type="match status" value="1"/>
</dbReference>
<dbReference type="Pfam" id="PF22020">
    <property type="entry name" value="RlmL_1st"/>
    <property type="match status" value="1"/>
</dbReference>
<reference evidence="5 6" key="1">
    <citation type="submission" date="2016-10" db="EMBL/GenBank/DDBJ databases">
        <authorList>
            <person name="de Groot N.N."/>
        </authorList>
    </citation>
    <scope>NUCLEOTIDE SEQUENCE [LARGE SCALE GENOMIC DNA]</scope>
    <source>
        <strain evidence="5 6">CGMCC 1.7727</strain>
    </source>
</reference>
<feature type="domain" description="THUMP" evidence="4">
    <location>
        <begin position="88"/>
        <end position="199"/>
    </location>
</feature>
<evidence type="ECO:0000256" key="1">
    <source>
        <dbReference type="ARBA" id="ARBA00022603"/>
    </source>
</evidence>
<gene>
    <name evidence="5" type="ORF">SAMN04487944_101302</name>
</gene>
<keyword evidence="3" id="KW-0694">RNA-binding</keyword>
<dbReference type="Gene3D" id="3.40.50.150">
    <property type="entry name" value="Vaccinia Virus protein VP39"/>
    <property type="match status" value="1"/>
</dbReference>
<dbReference type="Pfam" id="PF02926">
    <property type="entry name" value="THUMP"/>
    <property type="match status" value="1"/>
</dbReference>
<keyword evidence="1 5" id="KW-0489">Methyltransferase</keyword>
<dbReference type="EMBL" id="FOGL01000001">
    <property type="protein sequence ID" value="SER12098.1"/>
    <property type="molecule type" value="Genomic_DNA"/>
</dbReference>
<organism evidence="5 6">
    <name type="scientific">Gracilibacillus ureilyticus</name>
    <dbReference type="NCBI Taxonomy" id="531814"/>
    <lineage>
        <taxon>Bacteria</taxon>
        <taxon>Bacillati</taxon>
        <taxon>Bacillota</taxon>
        <taxon>Bacilli</taxon>
        <taxon>Bacillales</taxon>
        <taxon>Bacillaceae</taxon>
        <taxon>Gracilibacillus</taxon>
    </lineage>
</organism>
<dbReference type="AlphaFoldDB" id="A0A1H9LL58"/>
<dbReference type="PANTHER" id="PTHR47313:SF1">
    <property type="entry name" value="RIBOSOMAL RNA LARGE SUBUNIT METHYLTRANSFERASE K_L"/>
    <property type="match status" value="1"/>
</dbReference>
<accession>A0A1H9LL58</accession>
<evidence type="ECO:0000313" key="5">
    <source>
        <dbReference type="EMBL" id="SER12098.1"/>
    </source>
</evidence>
<dbReference type="InterPro" id="IPR029063">
    <property type="entry name" value="SAM-dependent_MTases_sf"/>
</dbReference>
<dbReference type="InterPro" id="IPR000241">
    <property type="entry name" value="RlmKL-like_Mtase"/>
</dbReference>
<dbReference type="InterPro" id="IPR002052">
    <property type="entry name" value="DNA_methylase_N6_adenine_CS"/>
</dbReference>
<dbReference type="CDD" id="cd02440">
    <property type="entry name" value="AdoMet_MTases"/>
    <property type="match status" value="1"/>
</dbReference>
<dbReference type="GO" id="GO:0008990">
    <property type="term" value="F:rRNA (guanine-N2-)-methyltransferase activity"/>
    <property type="evidence" value="ECO:0007669"/>
    <property type="project" value="TreeGrafter"/>
</dbReference>
<sequence>MAYEHSFGQLMLKQRPLFILKGVLILYKGIPNNKRIHKRGRFMKNKFTLIATAAMGLESIVAKEVKALGYEDVLVENGKVIYETDSLGIARSNLWLRTADRVKLLVGEFDARTYDELFEKTKALPWEKYIPEDGEFPVIGKSHKSTLYSVPDCQSIVKKAIVERLKQKHGVARWLKETGALHRIEVALLKDKVTLTLDTSGSGLHKRGYRVGQGEAPLKETLAAALVQLTNWTPDKTFYDIFCGSGTIPIEAALIGQNIAPGFNREFAFENWDFIPSTVHEQALEEAEDMANYDQPLDIYGTDISHKLIGIAKENAMEAGLGDLVTWKQMQATDFHTKETGGYIVSNPPYGERLGDRKEVESMYRELGKALQQYPTWSVYILTANEEFEKLFGKEASKKRKLFNGFIRTDYYQYFGTR</sequence>
<proteinExistence type="predicted"/>
<dbReference type="Proteomes" id="UP000199687">
    <property type="component" value="Unassembled WGS sequence"/>
</dbReference>
<dbReference type="PANTHER" id="PTHR47313">
    <property type="entry name" value="RIBOSOMAL RNA LARGE SUBUNIT METHYLTRANSFERASE K/L"/>
    <property type="match status" value="1"/>
</dbReference>